<feature type="transmembrane region" description="Helical" evidence="6">
    <location>
        <begin position="102"/>
        <end position="126"/>
    </location>
</feature>
<feature type="transmembrane region" description="Helical" evidence="6">
    <location>
        <begin position="33"/>
        <end position="52"/>
    </location>
</feature>
<feature type="transmembrane region" description="Helical" evidence="6">
    <location>
        <begin position="64"/>
        <end position="82"/>
    </location>
</feature>
<evidence type="ECO:0000313" key="8">
    <source>
        <dbReference type="Proteomes" id="UP000800041"/>
    </source>
</evidence>
<evidence type="ECO:0008006" key="9">
    <source>
        <dbReference type="Google" id="ProtNLM"/>
    </source>
</evidence>
<accession>A0A6G1GXT0</accession>
<dbReference type="OrthoDB" id="1844152at2759"/>
<dbReference type="PANTHER" id="PTHR31465:SF11">
    <property type="entry name" value="DOMAIN PROTEIN, PUTATIVE (AFU_ORTHOLOGUE AFUA_3G10770)-RELATED"/>
    <property type="match status" value="1"/>
</dbReference>
<feature type="compositionally biased region" description="Basic and acidic residues" evidence="5">
    <location>
        <begin position="267"/>
        <end position="288"/>
    </location>
</feature>
<dbReference type="InterPro" id="IPR007568">
    <property type="entry name" value="RTA1"/>
</dbReference>
<dbReference type="EMBL" id="ML977161">
    <property type="protein sequence ID" value="KAF1985538.1"/>
    <property type="molecule type" value="Genomic_DNA"/>
</dbReference>
<name>A0A6G1GXT0_9PEZI</name>
<evidence type="ECO:0000256" key="3">
    <source>
        <dbReference type="ARBA" id="ARBA00022989"/>
    </source>
</evidence>
<keyword evidence="2 6" id="KW-0812">Transmembrane</keyword>
<gene>
    <name evidence="7" type="ORF">K402DRAFT_446964</name>
</gene>
<evidence type="ECO:0000256" key="2">
    <source>
        <dbReference type="ARBA" id="ARBA00022692"/>
    </source>
</evidence>
<evidence type="ECO:0000256" key="4">
    <source>
        <dbReference type="ARBA" id="ARBA00023136"/>
    </source>
</evidence>
<evidence type="ECO:0000256" key="6">
    <source>
        <dbReference type="SAM" id="Phobius"/>
    </source>
</evidence>
<proteinExistence type="predicted"/>
<keyword evidence="8" id="KW-1185">Reference proteome</keyword>
<organism evidence="7 8">
    <name type="scientific">Aulographum hederae CBS 113979</name>
    <dbReference type="NCBI Taxonomy" id="1176131"/>
    <lineage>
        <taxon>Eukaryota</taxon>
        <taxon>Fungi</taxon>
        <taxon>Dikarya</taxon>
        <taxon>Ascomycota</taxon>
        <taxon>Pezizomycotina</taxon>
        <taxon>Dothideomycetes</taxon>
        <taxon>Pleosporomycetidae</taxon>
        <taxon>Aulographales</taxon>
        <taxon>Aulographaceae</taxon>
    </lineage>
</organism>
<evidence type="ECO:0000256" key="5">
    <source>
        <dbReference type="SAM" id="MobiDB-lite"/>
    </source>
</evidence>
<feature type="transmembrane region" description="Helical" evidence="6">
    <location>
        <begin position="196"/>
        <end position="216"/>
    </location>
</feature>
<feature type="compositionally biased region" description="Polar residues" evidence="5">
    <location>
        <begin position="294"/>
        <end position="303"/>
    </location>
</feature>
<evidence type="ECO:0000313" key="7">
    <source>
        <dbReference type="EMBL" id="KAF1985538.1"/>
    </source>
</evidence>
<feature type="transmembrane region" description="Helical" evidence="6">
    <location>
        <begin position="236"/>
        <end position="260"/>
    </location>
</feature>
<feature type="transmembrane region" description="Helical" evidence="6">
    <location>
        <begin position="162"/>
        <end position="184"/>
    </location>
</feature>
<feature type="region of interest" description="Disordered" evidence="5">
    <location>
        <begin position="267"/>
        <end position="310"/>
    </location>
</feature>
<reference evidence="7" key="1">
    <citation type="journal article" date="2020" name="Stud. Mycol.">
        <title>101 Dothideomycetes genomes: a test case for predicting lifestyles and emergence of pathogens.</title>
        <authorList>
            <person name="Haridas S."/>
            <person name="Albert R."/>
            <person name="Binder M."/>
            <person name="Bloem J."/>
            <person name="Labutti K."/>
            <person name="Salamov A."/>
            <person name="Andreopoulos B."/>
            <person name="Baker S."/>
            <person name="Barry K."/>
            <person name="Bills G."/>
            <person name="Bluhm B."/>
            <person name="Cannon C."/>
            <person name="Castanera R."/>
            <person name="Culley D."/>
            <person name="Daum C."/>
            <person name="Ezra D."/>
            <person name="Gonzalez J."/>
            <person name="Henrissat B."/>
            <person name="Kuo A."/>
            <person name="Liang C."/>
            <person name="Lipzen A."/>
            <person name="Lutzoni F."/>
            <person name="Magnuson J."/>
            <person name="Mondo S."/>
            <person name="Nolan M."/>
            <person name="Ohm R."/>
            <person name="Pangilinan J."/>
            <person name="Park H.-J."/>
            <person name="Ramirez L."/>
            <person name="Alfaro M."/>
            <person name="Sun H."/>
            <person name="Tritt A."/>
            <person name="Yoshinaga Y."/>
            <person name="Zwiers L.-H."/>
            <person name="Turgeon B."/>
            <person name="Goodwin S."/>
            <person name="Spatafora J."/>
            <person name="Crous P."/>
            <person name="Grigoriev I."/>
        </authorList>
    </citation>
    <scope>NUCLEOTIDE SEQUENCE</scope>
    <source>
        <strain evidence="7">CBS 113979</strain>
    </source>
</reference>
<sequence length="310" mass="34241">MSADDLISQLPDTPACFPYNLQIPNTYGYQPSLAAGVTYVILFGLSAVCHVVQAWQHRRRKQIPWLWTFVIGALYECIGWGGRLGAHYCAYSKVLFEMQISSLIGAPAFTQLGIYALTYIFASLLGPSCSPLPIKPKIYLWTFLTIDLTCLILQAIGTKIMYGSILFQLVFTCLFGILFLVVVFRGRATVRNCQPLQTLVFATTFAIACMVARGVYRGLELSEGWNGELIRTENYFIGLDGALMAAAVIVFNICNPGTLLERAKEMRNRAKGESNDRVADVEESKPASDEESGLESNKSNATAQRDKGSE</sequence>
<keyword evidence="3 6" id="KW-1133">Transmembrane helix</keyword>
<keyword evidence="4 6" id="KW-0472">Membrane</keyword>
<dbReference type="PANTHER" id="PTHR31465">
    <property type="entry name" value="PROTEIN RTA1-RELATED"/>
    <property type="match status" value="1"/>
</dbReference>
<dbReference type="Proteomes" id="UP000800041">
    <property type="component" value="Unassembled WGS sequence"/>
</dbReference>
<protein>
    <recommendedName>
        <fullName evidence="9">RTA1-domain-containing protein</fullName>
    </recommendedName>
</protein>
<dbReference type="AlphaFoldDB" id="A0A6G1GXT0"/>
<dbReference type="GO" id="GO:0000324">
    <property type="term" value="C:fungal-type vacuole"/>
    <property type="evidence" value="ECO:0007669"/>
    <property type="project" value="TreeGrafter"/>
</dbReference>
<comment type="subcellular location">
    <subcellularLocation>
        <location evidence="1">Membrane</location>
        <topology evidence="1">Multi-pass membrane protein</topology>
    </subcellularLocation>
</comment>
<dbReference type="Pfam" id="PF04479">
    <property type="entry name" value="RTA1"/>
    <property type="match status" value="1"/>
</dbReference>
<evidence type="ECO:0000256" key="1">
    <source>
        <dbReference type="ARBA" id="ARBA00004141"/>
    </source>
</evidence>
<dbReference type="GO" id="GO:0005886">
    <property type="term" value="C:plasma membrane"/>
    <property type="evidence" value="ECO:0007669"/>
    <property type="project" value="TreeGrafter"/>
</dbReference>
<feature type="transmembrane region" description="Helical" evidence="6">
    <location>
        <begin position="138"/>
        <end position="156"/>
    </location>
</feature>